<feature type="active site" description="Charge relay system" evidence="5">
    <location>
        <position position="275"/>
    </location>
</feature>
<protein>
    <recommendedName>
        <fullName evidence="6">Autotransporter domain-containing protein</fullName>
    </recommendedName>
</protein>
<sequence>MLNKKIALSMMACSVIYANSDLNLINANDLQVFGDGVVIGIADSVVRKTHISLKDKVVDEKVYKSGDFSVETHGSHVVSIAVGNILDMDKPRGVATKAKIYAFQNTSQLGTISPKIYDYFKDKDVKIINNSWGSNLYPTAGLQQGLGSKYQPELTKNELLSKVGEAAKDLIRLSQEKNILSIFAAGNEGMPGSSIQASMPYYDESLRSWLVVGALNSAGISKNQNGKIVISKDGIFEKSNHFRKAGLFSIMAPGTNINAAYSRNDNDFIKMSGTSMAAPFVSGVAALVQEKFPFLNGKQIADVILSTANSDFEFPSIIVKTIPDGSKVKYGVIYINKDVPKDENTIRNDLNKAGYDANKILKNKYEDYDAANSLTNLNTNFAIRLSKEEVFGQGILDAKKALNGLALLDINRMDDSDVKTFLNNQKEAYYTIDTADKIAVFSNDIDQRKWDDKYHRIKGEQAYGTYDEYYNKFHPAQNLPQNLRNLNAGLIKDGSGTLRLEGDNKYQGLTVIQNGTLNISKRADGSGGVISGGVLNQENGIVTGNGVIKGAVLNRGTFMPGNDDLDKLKIENTYTQEGQNSKIVLSFDKRGNSNLEANRYDIKGGTLEYRPLKNEFYAIGHKVQMQLGGLKEHLDKFSGIKIYGTQTLDFVVSNSDKSIINEDKNLPYSDLIPLTPAEKVTPLTPLIPANKVVPLTVLQPAQKIQNDDVLVIKPVLKPNAYEVKDSTIGSALRGIRTRNNLSSQYQEIFAKIDSGAGEILDSISQSGVSEAIPSINQPLYELSRINTLSILKTPSTQSFAVTLAKNPIYVAGLSDEMLIKYVKDTLDNAAYKNTWYITPKYKKYNNDKFNGKSVGSEIGFYRILENSDIVGFGLNYLKSDLNFRYSNIKSDALNAVFSYSFDMKDYKILSGLGFGIGNNDVERKIYLVDNKISANYKNSIFLTQLGLAKDFVINDLVITPIGYLNAGFITQDAFNESGAAFAKSYDRVRQNVYSAVFGFDTQYHILDNQKLTFSVMYEKILSGKNIKSRAKFVDFAGYNFEESTKLIDNNLQFNADWEILLSSGVFFKLGGNFEYSKNQNNFSAQASFGYRFLF</sequence>
<keyword evidence="1 5" id="KW-0645">Protease</keyword>
<dbReference type="PROSITE" id="PS00138">
    <property type="entry name" value="SUBTILASE_SER"/>
    <property type="match status" value="1"/>
</dbReference>
<dbReference type="Proteomes" id="UP000789803">
    <property type="component" value="Unassembled WGS sequence"/>
</dbReference>
<evidence type="ECO:0000256" key="4">
    <source>
        <dbReference type="ARBA" id="ARBA00022825"/>
    </source>
</evidence>
<dbReference type="InterPro" id="IPR036852">
    <property type="entry name" value="Peptidase_S8/S53_dom_sf"/>
</dbReference>
<evidence type="ECO:0000256" key="3">
    <source>
        <dbReference type="ARBA" id="ARBA00022801"/>
    </source>
</evidence>
<evidence type="ECO:0000256" key="5">
    <source>
        <dbReference type="PROSITE-ProRule" id="PRU01240"/>
    </source>
</evidence>
<keyword evidence="4 5" id="KW-0720">Serine protease</keyword>
<dbReference type="NCBIfam" id="TIGR02601">
    <property type="entry name" value="autotrns_rpt"/>
    <property type="match status" value="1"/>
</dbReference>
<dbReference type="Pfam" id="PF12951">
    <property type="entry name" value="PATR"/>
    <property type="match status" value="1"/>
</dbReference>
<dbReference type="InterPro" id="IPR034061">
    <property type="entry name" value="Peptidases_S8_Autotransporter"/>
</dbReference>
<dbReference type="InterPro" id="IPR013425">
    <property type="entry name" value="Autotrns_rpt"/>
</dbReference>
<dbReference type="InterPro" id="IPR051048">
    <property type="entry name" value="Peptidase_S8/S53_subtilisin"/>
</dbReference>
<dbReference type="RefSeq" id="WP_229932115.1">
    <property type="nucleotide sequence ID" value="NZ_CAJHOF010000002.1"/>
</dbReference>
<dbReference type="Pfam" id="PF00082">
    <property type="entry name" value="Peptidase_S8"/>
    <property type="match status" value="1"/>
</dbReference>
<reference evidence="7 8" key="1">
    <citation type="submission" date="2020-11" db="EMBL/GenBank/DDBJ databases">
        <authorList>
            <person name="Peeters C."/>
        </authorList>
    </citation>
    <scope>NUCLEOTIDE SEQUENCE [LARGE SCALE GENOMIC DNA]</scope>
    <source>
        <strain evidence="7 8">LMG 7974</strain>
    </source>
</reference>
<dbReference type="InterPro" id="IPR005546">
    <property type="entry name" value="Autotransporte_beta"/>
</dbReference>
<accession>A0ABM8Q3L8</accession>
<dbReference type="SUPFAM" id="SSF51126">
    <property type="entry name" value="Pectin lyase-like"/>
    <property type="match status" value="1"/>
</dbReference>
<evidence type="ECO:0000259" key="6">
    <source>
        <dbReference type="PROSITE" id="PS51208"/>
    </source>
</evidence>
<feature type="active site" description="Charge relay system" evidence="5">
    <location>
        <position position="73"/>
    </location>
</feature>
<feature type="domain" description="Autotransporter" evidence="6">
    <location>
        <begin position="828"/>
        <end position="1092"/>
    </location>
</feature>
<dbReference type="PANTHER" id="PTHR43399:SF5">
    <property type="entry name" value="PEPTIDASE S8 FAMILY WITH PROTEASE-ASSOCIATED DOMAIN"/>
    <property type="match status" value="1"/>
</dbReference>
<dbReference type="EMBL" id="CAJHOF010000002">
    <property type="protein sequence ID" value="CAD7287414.1"/>
    <property type="molecule type" value="Genomic_DNA"/>
</dbReference>
<dbReference type="InterPro" id="IPR036709">
    <property type="entry name" value="Autotransporte_beta_dom_sf"/>
</dbReference>
<gene>
    <name evidence="7" type="ORF">LMG7974_00293</name>
</gene>
<dbReference type="InterPro" id="IPR011050">
    <property type="entry name" value="Pectin_lyase_fold/virulence"/>
</dbReference>
<dbReference type="Pfam" id="PF03797">
    <property type="entry name" value="Autotransporter"/>
    <property type="match status" value="1"/>
</dbReference>
<feature type="active site" description="Charge relay system" evidence="5">
    <location>
        <position position="43"/>
    </location>
</feature>
<evidence type="ECO:0000256" key="1">
    <source>
        <dbReference type="ARBA" id="ARBA00022670"/>
    </source>
</evidence>
<proteinExistence type="inferred from homology"/>
<name>A0ABM8Q3L8_9BACT</name>
<dbReference type="CDD" id="cd04848">
    <property type="entry name" value="Peptidases_S8_Autotransporter_serine_protease_like"/>
    <property type="match status" value="1"/>
</dbReference>
<dbReference type="SMART" id="SM00869">
    <property type="entry name" value="Autotransporter"/>
    <property type="match status" value="1"/>
</dbReference>
<dbReference type="InterPro" id="IPR023828">
    <property type="entry name" value="Peptidase_S8_Ser-AS"/>
</dbReference>
<dbReference type="PRINTS" id="PR00723">
    <property type="entry name" value="SUBTILISIN"/>
</dbReference>
<keyword evidence="8" id="KW-1185">Reference proteome</keyword>
<dbReference type="SUPFAM" id="SSF52743">
    <property type="entry name" value="Subtilisin-like"/>
    <property type="match status" value="1"/>
</dbReference>
<evidence type="ECO:0000313" key="7">
    <source>
        <dbReference type="EMBL" id="CAD7287414.1"/>
    </source>
</evidence>
<dbReference type="InterPro" id="IPR000209">
    <property type="entry name" value="Peptidase_S8/S53_dom"/>
</dbReference>
<dbReference type="Gene3D" id="3.40.50.200">
    <property type="entry name" value="Peptidase S8/S53 domain"/>
    <property type="match status" value="1"/>
</dbReference>
<dbReference type="Gene3D" id="2.40.128.130">
    <property type="entry name" value="Autotransporter beta-domain"/>
    <property type="match status" value="1"/>
</dbReference>
<dbReference type="PROSITE" id="PS51208">
    <property type="entry name" value="AUTOTRANSPORTER"/>
    <property type="match status" value="1"/>
</dbReference>
<organism evidence="7 8">
    <name type="scientific">Campylobacter majalis</name>
    <dbReference type="NCBI Taxonomy" id="2790656"/>
    <lineage>
        <taxon>Bacteria</taxon>
        <taxon>Pseudomonadati</taxon>
        <taxon>Campylobacterota</taxon>
        <taxon>Epsilonproteobacteria</taxon>
        <taxon>Campylobacterales</taxon>
        <taxon>Campylobacteraceae</taxon>
        <taxon>Campylobacter</taxon>
    </lineage>
</organism>
<dbReference type="SUPFAM" id="SSF103515">
    <property type="entry name" value="Autotransporter"/>
    <property type="match status" value="1"/>
</dbReference>
<evidence type="ECO:0000256" key="2">
    <source>
        <dbReference type="ARBA" id="ARBA00022729"/>
    </source>
</evidence>
<dbReference type="InterPro" id="IPR017318">
    <property type="entry name" value="Pept_S8A_subtilisin_campylobac"/>
</dbReference>
<keyword evidence="2" id="KW-0732">Signal</keyword>
<dbReference type="InterPro" id="IPR015500">
    <property type="entry name" value="Peptidase_S8_subtilisin-rel"/>
</dbReference>
<evidence type="ECO:0000313" key="8">
    <source>
        <dbReference type="Proteomes" id="UP000789803"/>
    </source>
</evidence>
<dbReference type="PIRSF" id="PIRSF037905">
    <property type="entry name" value="Subtilisin_rel_CJE1557"/>
    <property type="match status" value="1"/>
</dbReference>
<dbReference type="PROSITE" id="PS51892">
    <property type="entry name" value="SUBTILASE"/>
    <property type="match status" value="1"/>
</dbReference>
<dbReference type="PANTHER" id="PTHR43399">
    <property type="entry name" value="SUBTILISIN-RELATED"/>
    <property type="match status" value="1"/>
</dbReference>
<keyword evidence="3 5" id="KW-0378">Hydrolase</keyword>
<comment type="caution">
    <text evidence="7">The sequence shown here is derived from an EMBL/GenBank/DDBJ whole genome shotgun (WGS) entry which is preliminary data.</text>
</comment>
<comment type="similarity">
    <text evidence="5">Belongs to the peptidase S8 family.</text>
</comment>